<dbReference type="GO" id="GO:0005730">
    <property type="term" value="C:nucleolus"/>
    <property type="evidence" value="ECO:0000318"/>
    <property type="project" value="GO_Central"/>
</dbReference>
<dbReference type="EMBL" id="DS985252">
    <property type="protein sequence ID" value="EDV21651.1"/>
    <property type="molecule type" value="Genomic_DNA"/>
</dbReference>
<protein>
    <recommendedName>
        <fullName evidence="6">Nucleolar protein 9</fullName>
    </recommendedName>
</protein>
<dbReference type="eggNOG" id="KOG2188">
    <property type="taxonomic scope" value="Eukaryota"/>
</dbReference>
<proteinExistence type="predicted"/>
<evidence type="ECO:0000256" key="1">
    <source>
        <dbReference type="ARBA" id="ARBA00022737"/>
    </source>
</evidence>
<dbReference type="CTD" id="6757012"/>
<dbReference type="HOGENOM" id="CLU_029199_0_0_1"/>
<dbReference type="InParanoid" id="B3S6N1"/>
<evidence type="ECO:0000313" key="4">
    <source>
        <dbReference type="EMBL" id="EDV21651.1"/>
    </source>
</evidence>
<dbReference type="GO" id="GO:0000056">
    <property type="term" value="P:ribosomal small subunit export from nucleus"/>
    <property type="evidence" value="ECO:0000318"/>
    <property type="project" value="GO_Central"/>
</dbReference>
<dbReference type="InterPro" id="IPR011989">
    <property type="entry name" value="ARM-like"/>
</dbReference>
<dbReference type="GO" id="GO:0030686">
    <property type="term" value="C:90S preribosome"/>
    <property type="evidence" value="ECO:0000318"/>
    <property type="project" value="GO_Central"/>
</dbReference>
<evidence type="ECO:0000256" key="3">
    <source>
        <dbReference type="SAM" id="MobiDB-lite"/>
    </source>
</evidence>
<feature type="region of interest" description="Disordered" evidence="3">
    <location>
        <begin position="652"/>
        <end position="683"/>
    </location>
</feature>
<dbReference type="GO" id="GO:0000447">
    <property type="term" value="P:endonucleolytic cleavage in ITS1 to separate SSU-rRNA from 5.8S rRNA and LSU-rRNA from tricistronic rRNA transcript (SSU-rRNA, 5.8S rRNA, LSU-rRNA)"/>
    <property type="evidence" value="ECO:0000318"/>
    <property type="project" value="GO_Central"/>
</dbReference>
<dbReference type="Proteomes" id="UP000009022">
    <property type="component" value="Unassembled WGS sequence"/>
</dbReference>
<dbReference type="GeneID" id="6757012"/>
<dbReference type="InterPro" id="IPR040000">
    <property type="entry name" value="NOP9"/>
</dbReference>
<dbReference type="FunCoup" id="B3S6N1">
    <property type="interactions" value="2008"/>
</dbReference>
<dbReference type="InterPro" id="IPR001313">
    <property type="entry name" value="Pumilio_RNA-bd_rpt"/>
</dbReference>
<dbReference type="OMA" id="HHLVRNF"/>
<name>B3S6N1_TRIAD</name>
<gene>
    <name evidence="4" type="ORF">TRIADDRAFT_59864</name>
</gene>
<keyword evidence="1" id="KW-0677">Repeat</keyword>
<organism evidence="4 5">
    <name type="scientific">Trichoplax adhaerens</name>
    <name type="common">Trichoplax reptans</name>
    <dbReference type="NCBI Taxonomy" id="10228"/>
    <lineage>
        <taxon>Eukaryota</taxon>
        <taxon>Metazoa</taxon>
        <taxon>Placozoa</taxon>
        <taxon>Uniplacotomia</taxon>
        <taxon>Trichoplacea</taxon>
        <taxon>Trichoplacidae</taxon>
        <taxon>Trichoplax</taxon>
    </lineage>
</organism>
<dbReference type="SUPFAM" id="SSF48371">
    <property type="entry name" value="ARM repeat"/>
    <property type="match status" value="2"/>
</dbReference>
<dbReference type="PROSITE" id="PS50302">
    <property type="entry name" value="PUM"/>
    <property type="match status" value="1"/>
</dbReference>
<dbReference type="PhylomeDB" id="B3S6N1"/>
<dbReference type="Gene3D" id="1.25.10.10">
    <property type="entry name" value="Leucine-rich Repeat Variant"/>
    <property type="match status" value="3"/>
</dbReference>
<dbReference type="PANTHER" id="PTHR13102">
    <property type="entry name" value="NUCLEOLAR PROTEIN 9"/>
    <property type="match status" value="1"/>
</dbReference>
<dbReference type="Pfam" id="PF22493">
    <property type="entry name" value="PUF_NOP9"/>
    <property type="match status" value="1"/>
</dbReference>
<evidence type="ECO:0000313" key="5">
    <source>
        <dbReference type="Proteomes" id="UP000009022"/>
    </source>
</evidence>
<sequence length="707" mass="80994">MSKQDSHRLDSDTLSYFKRVKEVIQDDSFENDEDKSMFVQNVFEQVLDKTIELCKHQNTSLILEQLIPMMNHNQICAFDAKLKESFKSLATDRAGSHVIQAVIAKITKLLQENNLKEKILTMYMELICQTCQIVQQEITTLIFDTYASHILRQILVLISGLRTTDNNLDKPSQPVKLRHKEANSIDYYLQKELNIAIRKPLNNRLMELTTEITSKCNFNHIITNTMSCSVLEVLLTALAKGNTPSCRDLILKIIGEIDSFNLRHHDSSSSILPCFSHPVVSHLFDKILQVASANTLDHVYSKYLKNSLLTMSLHPIANHSVQNFISHSQFETQIESAMSELSDYFEDIFAVGHCGIIVSMLQTGVRYPKYQKKLWKSLVTAFHVTEDQDYYNKCVLLIITLSTYEVYFNVENTDGDTENKTLTEINHFGALILQSLFKFNSNSDLLKSWFLLKREELLFIACDITGNHIIEAFFESSTISYKKKKKLIDLYKGSYCHLACNKYGSRSLECCWRAAEMTLKEEIAKELVEQGSNLRSNFYGKIIFHKCNLQYFKKKIEMWSSKEQAKDRKRQTLSSILDEVNDNTKQAKRALAKSSNLSDSKKGSNYFGKELSLLGFKPQNLEEADNAEKNTATSSKTTTDCIDEVFGKANMDNKGNIQSKKLKTQVSEEQQGDNSEVKKDMQPILEAITSIKKRKKSKKTTKRKFMS</sequence>
<dbReference type="AlphaFoldDB" id="B3S6N1"/>
<dbReference type="GO" id="GO:0000480">
    <property type="term" value="P:endonucleolytic cleavage in 5'-ETS of tricistronic rRNA transcript (SSU-rRNA, 5.8S rRNA, LSU-rRNA)"/>
    <property type="evidence" value="ECO:0000318"/>
    <property type="project" value="GO_Central"/>
</dbReference>
<dbReference type="STRING" id="10228.B3S6N1"/>
<dbReference type="InterPro" id="IPR016024">
    <property type="entry name" value="ARM-type_fold"/>
</dbReference>
<keyword evidence="5" id="KW-1185">Reference proteome</keyword>
<dbReference type="RefSeq" id="XP_002115799.1">
    <property type="nucleotide sequence ID" value="XM_002115763.1"/>
</dbReference>
<evidence type="ECO:0000256" key="2">
    <source>
        <dbReference type="PROSITE-ProRule" id="PRU00317"/>
    </source>
</evidence>
<dbReference type="PANTHER" id="PTHR13102:SF0">
    <property type="entry name" value="NUCLEOLAR PROTEIN 9"/>
    <property type="match status" value="1"/>
</dbReference>
<accession>B3S6N1</accession>
<dbReference type="OrthoDB" id="9987665at2759"/>
<feature type="compositionally biased region" description="Polar residues" evidence="3">
    <location>
        <begin position="653"/>
        <end position="674"/>
    </location>
</feature>
<dbReference type="GO" id="GO:0003723">
    <property type="term" value="F:RNA binding"/>
    <property type="evidence" value="ECO:0000318"/>
    <property type="project" value="GO_Central"/>
</dbReference>
<dbReference type="GO" id="GO:0000472">
    <property type="term" value="P:endonucleolytic cleavage to generate mature 5'-end of SSU-rRNA from (SSU-rRNA, 5.8S rRNA, LSU-rRNA)"/>
    <property type="evidence" value="ECO:0000318"/>
    <property type="project" value="GO_Central"/>
</dbReference>
<dbReference type="SMART" id="SM00025">
    <property type="entry name" value="Pumilio"/>
    <property type="match status" value="6"/>
</dbReference>
<dbReference type="GO" id="GO:0030688">
    <property type="term" value="C:preribosome, small subunit precursor"/>
    <property type="evidence" value="ECO:0000318"/>
    <property type="project" value="GO_Central"/>
</dbReference>
<evidence type="ECO:0008006" key="6">
    <source>
        <dbReference type="Google" id="ProtNLM"/>
    </source>
</evidence>
<feature type="repeat" description="Pumilio" evidence="2">
    <location>
        <begin position="81"/>
        <end position="121"/>
    </location>
</feature>
<reference evidence="4 5" key="1">
    <citation type="journal article" date="2008" name="Nature">
        <title>The Trichoplax genome and the nature of placozoans.</title>
        <authorList>
            <person name="Srivastava M."/>
            <person name="Begovic E."/>
            <person name="Chapman J."/>
            <person name="Putnam N.H."/>
            <person name="Hellsten U."/>
            <person name="Kawashima T."/>
            <person name="Kuo A."/>
            <person name="Mitros T."/>
            <person name="Salamov A."/>
            <person name="Carpenter M.L."/>
            <person name="Signorovitch A.Y."/>
            <person name="Moreno M.A."/>
            <person name="Kamm K."/>
            <person name="Grimwood J."/>
            <person name="Schmutz J."/>
            <person name="Shapiro H."/>
            <person name="Grigoriev I.V."/>
            <person name="Buss L.W."/>
            <person name="Schierwater B."/>
            <person name="Dellaporta S.L."/>
            <person name="Rokhsar D.S."/>
        </authorList>
    </citation>
    <scope>NUCLEOTIDE SEQUENCE [LARGE SCALE GENOMIC DNA]</scope>
    <source>
        <strain evidence="4 5">Grell-BS-1999</strain>
    </source>
</reference>
<dbReference type="KEGG" id="tad:TRIADDRAFT_59864"/>